<proteinExistence type="predicted"/>
<dbReference type="PANTHER" id="PTHR37422">
    <property type="entry name" value="TEICHURONIC ACID BIOSYNTHESIS PROTEIN TUAE"/>
    <property type="match status" value="1"/>
</dbReference>
<dbReference type="Proteomes" id="UP000031518">
    <property type="component" value="Unassembled WGS sequence"/>
</dbReference>
<evidence type="ECO:0000313" key="9">
    <source>
        <dbReference type="Proteomes" id="UP000031518"/>
    </source>
</evidence>
<evidence type="ECO:0000256" key="4">
    <source>
        <dbReference type="ARBA" id="ARBA00023136"/>
    </source>
</evidence>
<evidence type="ECO:0000256" key="6">
    <source>
        <dbReference type="SAM" id="Phobius"/>
    </source>
</evidence>
<feature type="transmembrane region" description="Helical" evidence="6">
    <location>
        <begin position="239"/>
        <end position="255"/>
    </location>
</feature>
<feature type="transmembrane region" description="Helical" evidence="6">
    <location>
        <begin position="206"/>
        <end position="227"/>
    </location>
</feature>
<dbReference type="GO" id="GO:0016020">
    <property type="term" value="C:membrane"/>
    <property type="evidence" value="ECO:0007669"/>
    <property type="project" value="UniProtKB-SubCell"/>
</dbReference>
<evidence type="ECO:0000256" key="1">
    <source>
        <dbReference type="ARBA" id="ARBA00004141"/>
    </source>
</evidence>
<reference evidence="8 9" key="2">
    <citation type="submission" date="2015-01" db="EMBL/GenBank/DDBJ databases">
        <title>Complete genome sequence of Pyrinomonas methylaliphatogenes type strain K22T.</title>
        <authorList>
            <person name="Lee K.C.Y."/>
            <person name="Power J.F."/>
            <person name="Dunfield P.F."/>
            <person name="Morgan X.C."/>
            <person name="Huttenhower C."/>
            <person name="Stott M.B."/>
        </authorList>
    </citation>
    <scope>NUCLEOTIDE SEQUENCE [LARGE SCALE GENOMIC DNA]</scope>
    <source>
        <strain evidence="8 9">K22</strain>
    </source>
</reference>
<keyword evidence="3 6" id="KW-1133">Transmembrane helix</keyword>
<dbReference type="AlphaFoldDB" id="A0A0B6WV76"/>
<feature type="transmembrane region" description="Helical" evidence="6">
    <location>
        <begin position="417"/>
        <end position="436"/>
    </location>
</feature>
<evidence type="ECO:0000259" key="7">
    <source>
        <dbReference type="Pfam" id="PF04932"/>
    </source>
</evidence>
<dbReference type="PANTHER" id="PTHR37422:SF13">
    <property type="entry name" value="LIPOPOLYSACCHARIDE BIOSYNTHESIS PROTEIN PA4999-RELATED"/>
    <property type="match status" value="1"/>
</dbReference>
<feature type="region of interest" description="Disordered" evidence="5">
    <location>
        <begin position="457"/>
        <end position="478"/>
    </location>
</feature>
<name>A0A0B6WV76_9BACT</name>
<keyword evidence="4 6" id="KW-0472">Membrane</keyword>
<feature type="transmembrane region" description="Helical" evidence="6">
    <location>
        <begin position="380"/>
        <end position="405"/>
    </location>
</feature>
<feature type="transmembrane region" description="Helical" evidence="6">
    <location>
        <begin position="92"/>
        <end position="112"/>
    </location>
</feature>
<feature type="domain" description="O-antigen ligase-related" evidence="7">
    <location>
        <begin position="250"/>
        <end position="396"/>
    </location>
</feature>
<evidence type="ECO:0000256" key="2">
    <source>
        <dbReference type="ARBA" id="ARBA00022692"/>
    </source>
</evidence>
<protein>
    <submittedName>
        <fullName evidence="8">Lipid A core-O-antigen ligase-like enyme</fullName>
    </submittedName>
</protein>
<comment type="subcellular location">
    <subcellularLocation>
        <location evidence="1">Membrane</location>
        <topology evidence="1">Multi-pass membrane protein</topology>
    </subcellularLocation>
</comment>
<sequence length="478" mass="52304">MIPNASSIPLARNVRIGRATQKVDLALLLLIGVIAIPAMATVGIGYPAAGARWFFGLLLLALGYQLALKRDCRRFVALLIGVTPVLMMLRDFFFYSAVTAMFACGIIAWSFLFPEEFGELWRNLWWRMLFFVAMLYWALSYYLTGEYASNLRVMELVLAAACLHLLAGHRRMLAVALFGCCLSVLSIGIAFLPYGDRLGSAEIGGYSLGNPITFGLPLALIITLLVADDGKWLLLERHRLWRLSLGSSAGALLLLSTSRGSWAIVIANLIALFLIGGRRTQERRVALALLAAMALATILLLVSPKGEDLERAFERTASADSSWAHSSSGRTDQWRLFPRIFEDAPLFGFGPGTGPFVHEQYSLWDNSLSVHGKILQWHSLYLLIGVETGALGLSFLILFLLSLLARGIAHLRARGEIVPLLGILSFIIIGFSVSGFDASSGLFLGCGLVAAQRSESAGRTRGRLHPSSLKNDTRPHPR</sequence>
<reference evidence="8 9" key="1">
    <citation type="submission" date="2013-12" db="EMBL/GenBank/DDBJ databases">
        <authorList>
            <person name="Stott M."/>
        </authorList>
    </citation>
    <scope>NUCLEOTIDE SEQUENCE [LARGE SCALE GENOMIC DNA]</scope>
    <source>
        <strain evidence="8 9">K22</strain>
    </source>
</reference>
<dbReference type="InterPro" id="IPR007016">
    <property type="entry name" value="O-antigen_ligase-rel_domated"/>
</dbReference>
<dbReference type="STRING" id="454194.PYK22_01191"/>
<evidence type="ECO:0000313" key="8">
    <source>
        <dbReference type="EMBL" id="CDM65193.1"/>
    </source>
</evidence>
<feature type="transmembrane region" description="Helical" evidence="6">
    <location>
        <begin position="50"/>
        <end position="68"/>
    </location>
</feature>
<dbReference type="Pfam" id="PF04932">
    <property type="entry name" value="Wzy_C"/>
    <property type="match status" value="1"/>
</dbReference>
<feature type="transmembrane region" description="Helical" evidence="6">
    <location>
        <begin position="25"/>
        <end position="44"/>
    </location>
</feature>
<dbReference type="EMBL" id="CBXV010000004">
    <property type="protein sequence ID" value="CDM65193.1"/>
    <property type="molecule type" value="Genomic_DNA"/>
</dbReference>
<keyword evidence="9" id="KW-1185">Reference proteome</keyword>
<keyword evidence="8" id="KW-0436">Ligase</keyword>
<organism evidence="8 9">
    <name type="scientific">Pyrinomonas methylaliphatogenes</name>
    <dbReference type="NCBI Taxonomy" id="454194"/>
    <lineage>
        <taxon>Bacteria</taxon>
        <taxon>Pseudomonadati</taxon>
        <taxon>Acidobacteriota</taxon>
        <taxon>Blastocatellia</taxon>
        <taxon>Blastocatellales</taxon>
        <taxon>Pyrinomonadaceae</taxon>
        <taxon>Pyrinomonas</taxon>
    </lineage>
</organism>
<feature type="transmembrane region" description="Helical" evidence="6">
    <location>
        <begin position="261"/>
        <end position="278"/>
    </location>
</feature>
<gene>
    <name evidence="8" type="ORF">PYK22_01191</name>
</gene>
<feature type="transmembrane region" description="Helical" evidence="6">
    <location>
        <begin position="285"/>
        <end position="303"/>
    </location>
</feature>
<feature type="transmembrane region" description="Helical" evidence="6">
    <location>
        <begin position="173"/>
        <end position="194"/>
    </location>
</feature>
<dbReference type="GO" id="GO:0016874">
    <property type="term" value="F:ligase activity"/>
    <property type="evidence" value="ECO:0007669"/>
    <property type="project" value="UniProtKB-KW"/>
</dbReference>
<keyword evidence="2 6" id="KW-0812">Transmembrane</keyword>
<evidence type="ECO:0000256" key="5">
    <source>
        <dbReference type="SAM" id="MobiDB-lite"/>
    </source>
</evidence>
<dbReference type="InterPro" id="IPR051533">
    <property type="entry name" value="WaaL-like"/>
</dbReference>
<feature type="transmembrane region" description="Helical" evidence="6">
    <location>
        <begin position="124"/>
        <end position="144"/>
    </location>
</feature>
<evidence type="ECO:0000256" key="3">
    <source>
        <dbReference type="ARBA" id="ARBA00022989"/>
    </source>
</evidence>
<accession>A0A0B6WV76</accession>